<organism evidence="3 4">
    <name type="scientific">Halteria grandinella</name>
    <dbReference type="NCBI Taxonomy" id="5974"/>
    <lineage>
        <taxon>Eukaryota</taxon>
        <taxon>Sar</taxon>
        <taxon>Alveolata</taxon>
        <taxon>Ciliophora</taxon>
        <taxon>Intramacronucleata</taxon>
        <taxon>Spirotrichea</taxon>
        <taxon>Stichotrichia</taxon>
        <taxon>Sporadotrichida</taxon>
        <taxon>Halteriidae</taxon>
        <taxon>Halteria</taxon>
    </lineage>
</organism>
<evidence type="ECO:0000256" key="2">
    <source>
        <dbReference type="SAM" id="Phobius"/>
    </source>
</evidence>
<keyword evidence="2" id="KW-0472">Membrane</keyword>
<feature type="transmembrane region" description="Helical" evidence="2">
    <location>
        <begin position="51"/>
        <end position="72"/>
    </location>
</feature>
<evidence type="ECO:0000256" key="1">
    <source>
        <dbReference type="SAM" id="Coils"/>
    </source>
</evidence>
<keyword evidence="2" id="KW-0812">Transmembrane</keyword>
<evidence type="ECO:0008006" key="5">
    <source>
        <dbReference type="Google" id="ProtNLM"/>
    </source>
</evidence>
<accession>A0A8J8NMZ0</accession>
<protein>
    <recommendedName>
        <fullName evidence="5">Transmembrane protein</fullName>
    </recommendedName>
</protein>
<evidence type="ECO:0000313" key="3">
    <source>
        <dbReference type="EMBL" id="TNV78271.1"/>
    </source>
</evidence>
<keyword evidence="1" id="KW-0175">Coiled coil</keyword>
<reference evidence="3" key="1">
    <citation type="submission" date="2019-06" db="EMBL/GenBank/DDBJ databases">
        <authorList>
            <person name="Zheng W."/>
        </authorList>
    </citation>
    <scope>NUCLEOTIDE SEQUENCE</scope>
    <source>
        <strain evidence="3">QDHG01</strain>
    </source>
</reference>
<gene>
    <name evidence="3" type="ORF">FGO68_gene2304</name>
</gene>
<proteinExistence type="predicted"/>
<keyword evidence="4" id="KW-1185">Reference proteome</keyword>
<dbReference type="Proteomes" id="UP000785679">
    <property type="component" value="Unassembled WGS sequence"/>
</dbReference>
<name>A0A8J8NMZ0_HALGN</name>
<comment type="caution">
    <text evidence="3">The sequence shown here is derived from an EMBL/GenBank/DDBJ whole genome shotgun (WGS) entry which is preliminary data.</text>
</comment>
<sequence length="441" mass="50839">MRDRVVVKQQLHKMSGKTSFKDQAIRFIKSLSIGKYHTKLYHRGETYSSSVLGGIFTMVMIITLSIISFYLLDNALTESKKNYSLKQNGYPIKDQGLTLEIYQDSILNAHFMIFRKKTSQQNCSDIYLEVTTINSTSSIYPYNVARIYFEPLSGTYDQLCDLNEPNSQSNASLSFRDFIRSQASLPINYKQGQFNGQLTAPFEFRISNISDIQDISDIDIQFNTFDAFEGGLLKGERRIIYQPKSTGAFGSVDWVTLTFVLSKYRTTSSVLSSGFQEQFIIGTEFQLSNAQIFPYENQTSFEFTLIFAYQTATIMHYTRQPDNIFTVLSKIGGFLALFRVGQLFFTRHIHTFEKKLVQDLNKHREREVVNIESKLSALQCETQESLLFQRSGQCNQIDLTKIREIFSFENFIKMSKDIEELKASNQELRAEVERLQNTQTN</sequence>
<dbReference type="EMBL" id="RRYP01010619">
    <property type="protein sequence ID" value="TNV78271.1"/>
    <property type="molecule type" value="Genomic_DNA"/>
</dbReference>
<evidence type="ECO:0000313" key="4">
    <source>
        <dbReference type="Proteomes" id="UP000785679"/>
    </source>
</evidence>
<dbReference type="AlphaFoldDB" id="A0A8J8NMZ0"/>
<feature type="coiled-coil region" evidence="1">
    <location>
        <begin position="411"/>
        <end position="441"/>
    </location>
</feature>
<keyword evidence="2" id="KW-1133">Transmembrane helix</keyword>